<evidence type="ECO:0000256" key="1">
    <source>
        <dbReference type="SAM" id="MobiDB-lite"/>
    </source>
</evidence>
<dbReference type="InParanoid" id="A0A177CK62"/>
<gene>
    <name evidence="2" type="ORF">CC84DRAFT_1173499</name>
</gene>
<feature type="region of interest" description="Disordered" evidence="1">
    <location>
        <begin position="120"/>
        <end position="141"/>
    </location>
</feature>
<sequence>MIAAPHCIVPTRFCPLPQTPSSSLSLSIRRTSYLPLDKHRMAPILSGSPYHKRSCTRKHSSSTRTRQVRPTERRMTSSLERVARSRAPGYQHQNLAPTPNRFSILADLEPSPAPMKWLFDFAPPPSKPSKRRRRRTGKQKLKYTRKIREARKSDVSGEICDKVAALSLNDGGSTTPTTFTKPRDSVTNALDTVRHHWAPQFRPGKSLEPTTPQNAFLQPDRIFRERASPSPSHHGTSPSPSHHEEFKQKEPRFFSLPAFLASPPPAALQIPAGKPPRPVTTRNSPTERSLAEMSSTSAQEAVASAGRALATEGFNTAHGRLPLYRLEKDVQVGLPDIESLPPITQQTGMQRQMQEGSHTRALPSTPLSITFPHVAAPVLTAPLMPESLPTSSPYLPADCSPNYVSGELSQLLLKKSWLRADIYKSPHPYTYTYRDSHLLSLEAVAGPSSDPSVAPLEPRTTSRFDGFFRSVYPRDFLGMGHGNPCWCSNCPDSVPLGELPGEEVWTTPKELRKSLRRGSAPLGSPRRGNNQQAPIGTDRPRKKSPKPVPTPRSSPPLTLPDGYEEIVPGLARHVLAPFSDRIVPQNNIWTMVALGDGRDLFRGSQPSAPPPSQDGYSSTYLPSPPPPTDDDYSIFQPSTPRPISATFSQQGLASEPELLSSDYELASEPEMLSYPTPTYELSELAWTAGPSSSSAVSPAEGVHWDGSVAEIYLSPTLSPAPSLPSAPHSPQQAHGSAEAERDEETSNAEDV</sequence>
<dbReference type="AlphaFoldDB" id="A0A177CK62"/>
<reference evidence="2 3" key="1">
    <citation type="submission" date="2016-05" db="EMBL/GenBank/DDBJ databases">
        <title>Comparative analysis of secretome profiles of manganese(II)-oxidizing ascomycete fungi.</title>
        <authorList>
            <consortium name="DOE Joint Genome Institute"/>
            <person name="Zeiner C.A."/>
            <person name="Purvine S.O."/>
            <person name="Zink E.M."/>
            <person name="Wu S."/>
            <person name="Pasa-Tolic L."/>
            <person name="Chaput D.L."/>
            <person name="Haridas S."/>
            <person name="Grigoriev I.V."/>
            <person name="Santelli C.M."/>
            <person name="Hansel C.M."/>
        </authorList>
    </citation>
    <scope>NUCLEOTIDE SEQUENCE [LARGE SCALE GENOMIC DNA]</scope>
    <source>
        <strain evidence="2 3">AP3s5-JAC2a</strain>
    </source>
</reference>
<proteinExistence type="predicted"/>
<organism evidence="2 3">
    <name type="scientific">Paraphaeosphaeria sporulosa</name>
    <dbReference type="NCBI Taxonomy" id="1460663"/>
    <lineage>
        <taxon>Eukaryota</taxon>
        <taxon>Fungi</taxon>
        <taxon>Dikarya</taxon>
        <taxon>Ascomycota</taxon>
        <taxon>Pezizomycotina</taxon>
        <taxon>Dothideomycetes</taxon>
        <taxon>Pleosporomycetidae</taxon>
        <taxon>Pleosporales</taxon>
        <taxon>Massarineae</taxon>
        <taxon>Didymosphaeriaceae</taxon>
        <taxon>Paraphaeosphaeria</taxon>
    </lineage>
</organism>
<feature type="region of interest" description="Disordered" evidence="1">
    <location>
        <begin position="44"/>
        <end position="84"/>
    </location>
</feature>
<protein>
    <submittedName>
        <fullName evidence="2">Uncharacterized protein</fullName>
    </submittedName>
</protein>
<feature type="region of interest" description="Disordered" evidence="1">
    <location>
        <begin position="516"/>
        <end position="561"/>
    </location>
</feature>
<feature type="compositionally biased region" description="Low complexity" evidence="1">
    <location>
        <begin position="715"/>
        <end position="730"/>
    </location>
</feature>
<feature type="compositionally biased region" description="Low complexity" evidence="1">
    <location>
        <begin position="228"/>
        <end position="240"/>
    </location>
</feature>
<evidence type="ECO:0000313" key="2">
    <source>
        <dbReference type="EMBL" id="OAG07905.1"/>
    </source>
</evidence>
<feature type="compositionally biased region" description="Pro residues" evidence="1">
    <location>
        <begin position="546"/>
        <end position="558"/>
    </location>
</feature>
<keyword evidence="3" id="KW-1185">Reference proteome</keyword>
<feature type="region of interest" description="Disordered" evidence="1">
    <location>
        <begin position="715"/>
        <end position="751"/>
    </location>
</feature>
<feature type="compositionally biased region" description="Acidic residues" evidence="1">
    <location>
        <begin position="740"/>
        <end position="751"/>
    </location>
</feature>
<feature type="region of interest" description="Disordered" evidence="1">
    <location>
        <begin position="264"/>
        <end position="295"/>
    </location>
</feature>
<feature type="compositionally biased region" description="Basic residues" evidence="1">
    <location>
        <begin position="128"/>
        <end position="141"/>
    </location>
</feature>
<name>A0A177CK62_9PLEO</name>
<feature type="region of interest" description="Disordered" evidence="1">
    <location>
        <begin position="600"/>
        <end position="656"/>
    </location>
</feature>
<evidence type="ECO:0000313" key="3">
    <source>
        <dbReference type="Proteomes" id="UP000077069"/>
    </source>
</evidence>
<feature type="compositionally biased region" description="Basic residues" evidence="1">
    <location>
        <begin position="50"/>
        <end position="61"/>
    </location>
</feature>
<dbReference type="Proteomes" id="UP000077069">
    <property type="component" value="Unassembled WGS sequence"/>
</dbReference>
<feature type="compositionally biased region" description="Polar residues" evidence="1">
    <location>
        <begin position="280"/>
        <end position="295"/>
    </location>
</feature>
<dbReference type="OrthoDB" id="3800607at2759"/>
<dbReference type="RefSeq" id="XP_018038270.1">
    <property type="nucleotide sequence ID" value="XM_018180041.1"/>
</dbReference>
<accession>A0A177CK62</accession>
<dbReference type="EMBL" id="KV441550">
    <property type="protein sequence ID" value="OAG07905.1"/>
    <property type="molecule type" value="Genomic_DNA"/>
</dbReference>
<feature type="region of interest" description="Disordered" evidence="1">
    <location>
        <begin position="225"/>
        <end position="248"/>
    </location>
</feature>
<dbReference type="GeneID" id="28763527"/>